<dbReference type="PANTHER" id="PTHR47229">
    <property type="entry name" value="TRANSMEMBRANE PROTEIN 141"/>
    <property type="match status" value="1"/>
</dbReference>
<evidence type="ECO:0008006" key="4">
    <source>
        <dbReference type="Google" id="ProtNLM"/>
    </source>
</evidence>
<evidence type="ECO:0000313" key="2">
    <source>
        <dbReference type="EMBL" id="KAK7864881.1"/>
    </source>
</evidence>
<dbReference type="Pfam" id="PF15110">
    <property type="entry name" value="TMEM141"/>
    <property type="match status" value="1"/>
</dbReference>
<name>A0AAN9VL99_9ORTH</name>
<proteinExistence type="predicted"/>
<dbReference type="Proteomes" id="UP001378592">
    <property type="component" value="Unassembled WGS sequence"/>
</dbReference>
<sequence>MNDVRKLKEQYKDEHPAFGSYLECMTRTLFGGLAAFTLAFSSAYFAQKGLRKYLPYNDKNFILVSTAVSTGITYFLTSRATKNCQAGWMAAEDKVTYLSDHTPEQK</sequence>
<keyword evidence="1" id="KW-1133">Transmembrane helix</keyword>
<dbReference type="AlphaFoldDB" id="A0AAN9VL99"/>
<keyword evidence="1" id="KW-0472">Membrane</keyword>
<dbReference type="InterPro" id="IPR038259">
    <property type="entry name" value="Tmem141_sf"/>
</dbReference>
<accession>A0AAN9VL99</accession>
<reference evidence="2 3" key="1">
    <citation type="submission" date="2024-03" db="EMBL/GenBank/DDBJ databases">
        <title>The genome assembly and annotation of the cricket Gryllus longicercus Weissman &amp; Gray.</title>
        <authorList>
            <person name="Szrajer S."/>
            <person name="Gray D."/>
            <person name="Ylla G."/>
        </authorList>
    </citation>
    <scope>NUCLEOTIDE SEQUENCE [LARGE SCALE GENOMIC DNA]</scope>
    <source>
        <strain evidence="2">DAG 2021-001</strain>
        <tissue evidence="2">Whole body minus gut</tissue>
    </source>
</reference>
<keyword evidence="3" id="KW-1185">Reference proteome</keyword>
<dbReference type="Gene3D" id="1.10.3350.20">
    <property type="entry name" value="Tmem141 protein family"/>
    <property type="match status" value="1"/>
</dbReference>
<organism evidence="2 3">
    <name type="scientific">Gryllus longicercus</name>
    <dbReference type="NCBI Taxonomy" id="2509291"/>
    <lineage>
        <taxon>Eukaryota</taxon>
        <taxon>Metazoa</taxon>
        <taxon>Ecdysozoa</taxon>
        <taxon>Arthropoda</taxon>
        <taxon>Hexapoda</taxon>
        <taxon>Insecta</taxon>
        <taxon>Pterygota</taxon>
        <taxon>Neoptera</taxon>
        <taxon>Polyneoptera</taxon>
        <taxon>Orthoptera</taxon>
        <taxon>Ensifera</taxon>
        <taxon>Gryllidea</taxon>
        <taxon>Grylloidea</taxon>
        <taxon>Gryllidae</taxon>
        <taxon>Gryllinae</taxon>
        <taxon>Gryllus</taxon>
    </lineage>
</organism>
<dbReference type="EMBL" id="JAZDUA010000191">
    <property type="protein sequence ID" value="KAK7864881.1"/>
    <property type="molecule type" value="Genomic_DNA"/>
</dbReference>
<feature type="transmembrane region" description="Helical" evidence="1">
    <location>
        <begin position="28"/>
        <end position="46"/>
    </location>
</feature>
<evidence type="ECO:0000313" key="3">
    <source>
        <dbReference type="Proteomes" id="UP001378592"/>
    </source>
</evidence>
<keyword evidence="1" id="KW-0812">Transmembrane</keyword>
<dbReference type="PANTHER" id="PTHR47229:SF1">
    <property type="entry name" value="TRANSMEMBRANE PROTEIN 141"/>
    <property type="match status" value="1"/>
</dbReference>
<dbReference type="InterPro" id="IPR026788">
    <property type="entry name" value="Tmem141"/>
</dbReference>
<comment type="caution">
    <text evidence="2">The sequence shown here is derived from an EMBL/GenBank/DDBJ whole genome shotgun (WGS) entry which is preliminary data.</text>
</comment>
<evidence type="ECO:0000256" key="1">
    <source>
        <dbReference type="SAM" id="Phobius"/>
    </source>
</evidence>
<gene>
    <name evidence="2" type="ORF">R5R35_001973</name>
</gene>
<protein>
    <recommendedName>
        <fullName evidence="4">Transmembrane protein 141</fullName>
    </recommendedName>
</protein>